<dbReference type="EC" id="5.4.99.12" evidence="4"/>
<evidence type="ECO:0000313" key="9">
    <source>
        <dbReference type="EMBL" id="MDQ0317371.1"/>
    </source>
</evidence>
<organism evidence="9 10">
    <name type="scientific">Amorphus orientalis</name>
    <dbReference type="NCBI Taxonomy" id="649198"/>
    <lineage>
        <taxon>Bacteria</taxon>
        <taxon>Pseudomonadati</taxon>
        <taxon>Pseudomonadota</taxon>
        <taxon>Alphaproteobacteria</taxon>
        <taxon>Hyphomicrobiales</taxon>
        <taxon>Amorphaceae</taxon>
        <taxon>Amorphus</taxon>
    </lineage>
</organism>
<dbReference type="InterPro" id="IPR020094">
    <property type="entry name" value="TruA/RsuA/RluB/E/F_N"/>
</dbReference>
<dbReference type="FunFam" id="3.30.70.580:FF:000001">
    <property type="entry name" value="tRNA pseudouridine synthase A"/>
    <property type="match status" value="1"/>
</dbReference>
<reference evidence="9" key="1">
    <citation type="submission" date="2023-07" db="EMBL/GenBank/DDBJ databases">
        <title>Genomic Encyclopedia of Type Strains, Phase IV (KMG-IV): sequencing the most valuable type-strain genomes for metagenomic binning, comparative biology and taxonomic classification.</title>
        <authorList>
            <person name="Goeker M."/>
        </authorList>
    </citation>
    <scope>NUCLEOTIDE SEQUENCE</scope>
    <source>
        <strain evidence="9">DSM 21202</strain>
    </source>
</reference>
<feature type="domain" description="Pseudouridine synthase I TruA alpha/beta" evidence="8">
    <location>
        <begin position="145"/>
        <end position="245"/>
    </location>
</feature>
<comment type="caution">
    <text evidence="9">The sequence shown here is derived from an EMBL/GenBank/DDBJ whole genome shotgun (WGS) entry which is preliminary data.</text>
</comment>
<dbReference type="InterPro" id="IPR020103">
    <property type="entry name" value="PsdUridine_synth_cat_dom_sf"/>
</dbReference>
<evidence type="ECO:0000256" key="2">
    <source>
        <dbReference type="ARBA" id="ARBA00022694"/>
    </source>
</evidence>
<dbReference type="PIRSF" id="PIRSF001430">
    <property type="entry name" value="tRNA_psdUrid_synth"/>
    <property type="match status" value="1"/>
</dbReference>
<dbReference type="Gene3D" id="3.30.70.580">
    <property type="entry name" value="Pseudouridine synthase I, catalytic domain, N-terminal subdomain"/>
    <property type="match status" value="1"/>
</dbReference>
<dbReference type="InterPro" id="IPR020095">
    <property type="entry name" value="PsdUridine_synth_TruA_C"/>
</dbReference>
<evidence type="ECO:0000259" key="8">
    <source>
        <dbReference type="Pfam" id="PF01416"/>
    </source>
</evidence>
<dbReference type="PANTHER" id="PTHR11142">
    <property type="entry name" value="PSEUDOURIDYLATE SYNTHASE"/>
    <property type="match status" value="1"/>
</dbReference>
<name>A0AAE3VSL0_9HYPH</name>
<comment type="catalytic activity">
    <reaction evidence="4 7">
        <text>uridine(38/39/40) in tRNA = pseudouridine(38/39/40) in tRNA</text>
        <dbReference type="Rhea" id="RHEA:22376"/>
        <dbReference type="Rhea" id="RHEA-COMP:10085"/>
        <dbReference type="Rhea" id="RHEA-COMP:10087"/>
        <dbReference type="ChEBI" id="CHEBI:65314"/>
        <dbReference type="ChEBI" id="CHEBI:65315"/>
        <dbReference type="EC" id="5.4.99.12"/>
    </reaction>
</comment>
<comment type="caution">
    <text evidence="4">Lacks conserved residue(s) required for the propagation of feature annotation.</text>
</comment>
<comment type="function">
    <text evidence="4">Formation of pseudouridine at positions 38, 39 and 40 in the anticodon stem and loop of transfer RNAs.</text>
</comment>
<feature type="domain" description="Pseudouridine synthase I TruA alpha/beta" evidence="8">
    <location>
        <begin position="8"/>
        <end position="104"/>
    </location>
</feature>
<evidence type="ECO:0000256" key="1">
    <source>
        <dbReference type="ARBA" id="ARBA00009375"/>
    </source>
</evidence>
<evidence type="ECO:0000256" key="6">
    <source>
        <dbReference type="PIRSR" id="PIRSR001430-2"/>
    </source>
</evidence>
<dbReference type="PANTHER" id="PTHR11142:SF0">
    <property type="entry name" value="TRNA PSEUDOURIDINE SYNTHASE-LIKE 1"/>
    <property type="match status" value="1"/>
</dbReference>
<gene>
    <name evidence="4" type="primary">truA</name>
    <name evidence="9" type="ORF">J2S73_003855</name>
</gene>
<dbReference type="InterPro" id="IPR020097">
    <property type="entry name" value="PsdUridine_synth_TruA_a/b_dom"/>
</dbReference>
<dbReference type="SUPFAM" id="SSF55120">
    <property type="entry name" value="Pseudouridine synthase"/>
    <property type="match status" value="1"/>
</dbReference>
<feature type="binding site" evidence="4 6">
    <location>
        <position position="111"/>
    </location>
    <ligand>
        <name>substrate</name>
    </ligand>
</feature>
<dbReference type="RefSeq" id="WP_306887288.1">
    <property type="nucleotide sequence ID" value="NZ_JAUSUL010000005.1"/>
</dbReference>
<evidence type="ECO:0000256" key="3">
    <source>
        <dbReference type="ARBA" id="ARBA00023235"/>
    </source>
</evidence>
<evidence type="ECO:0000256" key="7">
    <source>
        <dbReference type="RuleBase" id="RU003792"/>
    </source>
</evidence>
<dbReference type="GO" id="GO:0003723">
    <property type="term" value="F:RNA binding"/>
    <property type="evidence" value="ECO:0007669"/>
    <property type="project" value="InterPro"/>
</dbReference>
<protein>
    <recommendedName>
        <fullName evidence="4">tRNA pseudouridine synthase A</fullName>
        <ecNumber evidence="4">5.4.99.12</ecNumber>
    </recommendedName>
    <alternativeName>
        <fullName evidence="4">tRNA pseudouridine(38-40) synthase</fullName>
    </alternativeName>
    <alternativeName>
        <fullName evidence="4">tRNA pseudouridylate synthase I</fullName>
    </alternativeName>
    <alternativeName>
        <fullName evidence="4">tRNA-uridine isomerase I</fullName>
    </alternativeName>
</protein>
<comment type="similarity">
    <text evidence="1 4 7">Belongs to the tRNA pseudouridine synthase TruA family.</text>
</comment>
<dbReference type="HAMAP" id="MF_00171">
    <property type="entry name" value="TruA"/>
    <property type="match status" value="1"/>
</dbReference>
<evidence type="ECO:0000256" key="4">
    <source>
        <dbReference type="HAMAP-Rule" id="MF_00171"/>
    </source>
</evidence>
<accession>A0AAE3VSL0</accession>
<keyword evidence="10" id="KW-1185">Reference proteome</keyword>
<comment type="subunit">
    <text evidence="4">Homodimer.</text>
</comment>
<sequence length="245" mass="26259">MPRYKLTIEYDGAPFVGWQRQAEGRSVQGRLEAAIAAFAGESVTIGGAGRTDAGVHALGQVAHVDLGKDWPSDTVRDATNAHLRPDPIAVVAAEQVGDDFDARFSASARHYLYRIVNRRAPLAIEAGRAWQVGTPLDADAMHAGAQALVGHHDFTTFRSAQCQAASPNKTLDRLDVMRTADEIAVRASARSFLHNQVRSMVGSLVQVGLGKWTPGDMKAALDAAERSRCGPVAPATGLYLVKVDY</sequence>
<keyword evidence="2 4" id="KW-0819">tRNA processing</keyword>
<dbReference type="Pfam" id="PF01416">
    <property type="entry name" value="PseudoU_synth_1"/>
    <property type="match status" value="2"/>
</dbReference>
<evidence type="ECO:0000256" key="5">
    <source>
        <dbReference type="PIRSR" id="PIRSR001430-1"/>
    </source>
</evidence>
<dbReference type="CDD" id="cd02570">
    <property type="entry name" value="PseudoU_synth_EcTruA"/>
    <property type="match status" value="1"/>
</dbReference>
<dbReference type="NCBIfam" id="TIGR00071">
    <property type="entry name" value="hisT_truA"/>
    <property type="match status" value="1"/>
</dbReference>
<dbReference type="GO" id="GO:0031119">
    <property type="term" value="P:tRNA pseudouridine synthesis"/>
    <property type="evidence" value="ECO:0007669"/>
    <property type="project" value="UniProtKB-UniRule"/>
</dbReference>
<dbReference type="InterPro" id="IPR001406">
    <property type="entry name" value="PsdUridine_synth_TruA"/>
</dbReference>
<dbReference type="Gene3D" id="3.30.70.660">
    <property type="entry name" value="Pseudouridine synthase I, catalytic domain, C-terminal subdomain"/>
    <property type="match status" value="1"/>
</dbReference>
<dbReference type="GO" id="GO:0160147">
    <property type="term" value="F:tRNA pseudouridine(38-40) synthase activity"/>
    <property type="evidence" value="ECO:0007669"/>
    <property type="project" value="UniProtKB-EC"/>
</dbReference>
<proteinExistence type="inferred from homology"/>
<dbReference type="Proteomes" id="UP001229244">
    <property type="component" value="Unassembled WGS sequence"/>
</dbReference>
<keyword evidence="3 4" id="KW-0413">Isomerase</keyword>
<dbReference type="AlphaFoldDB" id="A0AAE3VSL0"/>
<feature type="active site" description="Nucleophile" evidence="4 5">
    <location>
        <position position="52"/>
    </location>
</feature>
<dbReference type="EMBL" id="JAUSUL010000005">
    <property type="protein sequence ID" value="MDQ0317371.1"/>
    <property type="molecule type" value="Genomic_DNA"/>
</dbReference>
<evidence type="ECO:0000313" key="10">
    <source>
        <dbReference type="Proteomes" id="UP001229244"/>
    </source>
</evidence>